<dbReference type="Pfam" id="PF05751">
    <property type="entry name" value="FixH"/>
    <property type="match status" value="1"/>
</dbReference>
<protein>
    <recommendedName>
        <fullName evidence="4">Nitrogen fixation protein FixH</fullName>
    </recommendedName>
</protein>
<keyword evidence="1" id="KW-1133">Transmembrane helix</keyword>
<evidence type="ECO:0008006" key="4">
    <source>
        <dbReference type="Google" id="ProtNLM"/>
    </source>
</evidence>
<proteinExistence type="predicted"/>
<feature type="transmembrane region" description="Helical" evidence="1">
    <location>
        <begin position="12"/>
        <end position="34"/>
    </location>
</feature>
<evidence type="ECO:0000256" key="1">
    <source>
        <dbReference type="SAM" id="Phobius"/>
    </source>
</evidence>
<dbReference type="Proteomes" id="UP000321058">
    <property type="component" value="Unassembled WGS sequence"/>
</dbReference>
<keyword evidence="3" id="KW-1185">Reference proteome</keyword>
<accession>A0A512N8T7</accession>
<dbReference type="AlphaFoldDB" id="A0A512N8T7"/>
<dbReference type="RefSeq" id="WP_170302990.1">
    <property type="nucleotide sequence ID" value="NZ_BKAJ01000033.1"/>
</dbReference>
<evidence type="ECO:0000313" key="2">
    <source>
        <dbReference type="EMBL" id="GEP55071.1"/>
    </source>
</evidence>
<evidence type="ECO:0000313" key="3">
    <source>
        <dbReference type="Proteomes" id="UP000321058"/>
    </source>
</evidence>
<reference evidence="2 3" key="1">
    <citation type="submission" date="2019-07" db="EMBL/GenBank/DDBJ databases">
        <title>Whole genome shotgun sequence of Reyranella soli NBRC 108950.</title>
        <authorList>
            <person name="Hosoyama A."/>
            <person name="Uohara A."/>
            <person name="Ohji S."/>
            <person name="Ichikawa N."/>
        </authorList>
    </citation>
    <scope>NUCLEOTIDE SEQUENCE [LARGE SCALE GENOMIC DNA]</scope>
    <source>
        <strain evidence="2 3">NBRC 108950</strain>
    </source>
</reference>
<dbReference type="InterPro" id="IPR008620">
    <property type="entry name" value="FixH"/>
</dbReference>
<keyword evidence="1" id="KW-0812">Transmembrane</keyword>
<sequence>MTAIALRSRYIPWLFVAGFALVVAVNATMIWLAVGSFSGLYTAKPRDRGLNYNAVVEAQKSRDALGWRIDTAWHPAANRLEVAAFDAAGQPLGGPRIEVELIRPVEKQRPLAVTMDAIDIGRFAGHVELPARGNWDVDIVVEHHGERYALTRRMFLR</sequence>
<dbReference type="EMBL" id="BKAJ01000033">
    <property type="protein sequence ID" value="GEP55071.1"/>
    <property type="molecule type" value="Genomic_DNA"/>
</dbReference>
<comment type="caution">
    <text evidence="2">The sequence shown here is derived from an EMBL/GenBank/DDBJ whole genome shotgun (WGS) entry which is preliminary data.</text>
</comment>
<organism evidence="2 3">
    <name type="scientific">Reyranella soli</name>
    <dbReference type="NCBI Taxonomy" id="1230389"/>
    <lineage>
        <taxon>Bacteria</taxon>
        <taxon>Pseudomonadati</taxon>
        <taxon>Pseudomonadota</taxon>
        <taxon>Alphaproteobacteria</taxon>
        <taxon>Hyphomicrobiales</taxon>
        <taxon>Reyranellaceae</taxon>
        <taxon>Reyranella</taxon>
    </lineage>
</organism>
<gene>
    <name evidence="2" type="ORF">RSO01_22370</name>
</gene>
<keyword evidence="1" id="KW-0472">Membrane</keyword>
<name>A0A512N8T7_9HYPH</name>